<gene>
    <name evidence="4" type="ORF">CWR45_04465</name>
</gene>
<feature type="transmembrane region" description="Helical" evidence="2">
    <location>
        <begin position="513"/>
        <end position="537"/>
    </location>
</feature>
<evidence type="ECO:0000256" key="2">
    <source>
        <dbReference type="SAM" id="Phobius"/>
    </source>
</evidence>
<reference evidence="5" key="1">
    <citation type="submission" date="2017-11" db="EMBL/GenBank/DDBJ databases">
        <authorList>
            <person name="Zhu W."/>
        </authorList>
    </citation>
    <scope>NUCLEOTIDE SEQUENCE [LARGE SCALE GENOMIC DNA]</scope>
    <source>
        <strain evidence="5">CAU 1051</strain>
    </source>
</reference>
<dbReference type="RefSeq" id="WP_115748610.1">
    <property type="nucleotide sequence ID" value="NZ_PIOD01000005.1"/>
</dbReference>
<keyword evidence="2" id="KW-1133">Transmembrane helix</keyword>
<dbReference type="PANTHER" id="PTHR10566:SF113">
    <property type="entry name" value="PROTEIN ACTIVITY OF BC1 COMPLEX KINASE 7, CHLOROPLASTIC"/>
    <property type="match status" value="1"/>
</dbReference>
<name>A0A3D8PWI8_9BACI</name>
<dbReference type="CDD" id="cd05121">
    <property type="entry name" value="ABC1_ADCK3-like"/>
    <property type="match status" value="1"/>
</dbReference>
<feature type="domain" description="Protein kinase" evidence="3">
    <location>
        <begin position="121"/>
        <end position="546"/>
    </location>
</feature>
<dbReference type="Pfam" id="PF03109">
    <property type="entry name" value="ABC1"/>
    <property type="match status" value="1"/>
</dbReference>
<protein>
    <submittedName>
        <fullName evidence="4">ABC transporter</fullName>
    </submittedName>
</protein>
<dbReference type="InterPro" id="IPR011009">
    <property type="entry name" value="Kinase-like_dom_sf"/>
</dbReference>
<evidence type="ECO:0000259" key="3">
    <source>
        <dbReference type="PROSITE" id="PS50011"/>
    </source>
</evidence>
<evidence type="ECO:0000313" key="4">
    <source>
        <dbReference type="EMBL" id="RDW20496.1"/>
    </source>
</evidence>
<dbReference type="Gene3D" id="1.10.510.10">
    <property type="entry name" value="Transferase(Phosphotransferase) domain 1"/>
    <property type="match status" value="1"/>
</dbReference>
<keyword evidence="5" id="KW-1185">Reference proteome</keyword>
<dbReference type="GO" id="GO:0004672">
    <property type="term" value="F:protein kinase activity"/>
    <property type="evidence" value="ECO:0007669"/>
    <property type="project" value="InterPro"/>
</dbReference>
<organism evidence="4 5">
    <name type="scientific">Oceanobacillus chungangensis</name>
    <dbReference type="NCBI Taxonomy" id="1229152"/>
    <lineage>
        <taxon>Bacteria</taxon>
        <taxon>Bacillati</taxon>
        <taxon>Bacillota</taxon>
        <taxon>Bacilli</taxon>
        <taxon>Bacillales</taxon>
        <taxon>Bacillaceae</taxon>
        <taxon>Oceanobacillus</taxon>
    </lineage>
</organism>
<sequence length="546" mass="63833">MKTLKYNLIYRCIVIVWMAIKFIFKIYFFYFRHSIWDNETMYKWNRLLAKMAKEYRVKAERLGGVLIKVGQFLSTRTDFMPDVFIRELTKLVDHVPPMPFDYADKMLKQEWGTSIDTYLKSITKSSIASASIGEVYRAVLKDGTAVAIKVRRKRIEEIFHKDFIALRIVFWILKVFTNFGKKADLKALYSELVYVMDRELDLKQELEYGKYFKERYQDNPSIHIPFYIESLSTEKILVMEWIEGAKITDIHYLKSHHINVEQTTKVLFDFYMDQFMNPGKFHADPHAGNILMQKDGTIAIIDFGMVGEIKKQDTEQFKILVQGFIIDNYDIVVDALDKMNFILPNADKKKLKKVIKETVELYQNGSLKNFNAKAMEKLMEEIRVIIKDQPIQLPADYAYLIRAIAIVVGILFAINPETDIIKWAKPKIKDWFGTGQIIKSITKQYAKDASEPFLSYPRALLSFLESGEKNRTWDKEKEYYRLRHHFYLLIESISFIMVVIGIVGAVYGLSTDLISIGIIGLSLIGVFMIIINIILVMHYRMIRSRK</sequence>
<feature type="transmembrane region" description="Helical" evidence="2">
    <location>
        <begin position="12"/>
        <end position="31"/>
    </location>
</feature>
<dbReference type="PANTHER" id="PTHR10566">
    <property type="entry name" value="CHAPERONE-ACTIVITY OF BC1 COMPLEX CABC1 -RELATED"/>
    <property type="match status" value="1"/>
</dbReference>
<comment type="similarity">
    <text evidence="1">Belongs to the protein kinase superfamily. ADCK protein kinase family.</text>
</comment>
<dbReference type="AlphaFoldDB" id="A0A3D8PWI8"/>
<evidence type="ECO:0000256" key="1">
    <source>
        <dbReference type="ARBA" id="ARBA00009670"/>
    </source>
</evidence>
<dbReference type="InterPro" id="IPR004147">
    <property type="entry name" value="ABC1_dom"/>
</dbReference>
<dbReference type="InterPro" id="IPR050154">
    <property type="entry name" value="UbiB_kinase"/>
</dbReference>
<dbReference type="GO" id="GO:0005524">
    <property type="term" value="F:ATP binding"/>
    <property type="evidence" value="ECO:0007669"/>
    <property type="project" value="InterPro"/>
</dbReference>
<dbReference type="InterPro" id="IPR000719">
    <property type="entry name" value="Prot_kinase_dom"/>
</dbReference>
<dbReference type="Proteomes" id="UP000256520">
    <property type="component" value="Unassembled WGS sequence"/>
</dbReference>
<comment type="caution">
    <text evidence="4">The sequence shown here is derived from an EMBL/GenBank/DDBJ whole genome shotgun (WGS) entry which is preliminary data.</text>
</comment>
<proteinExistence type="inferred from homology"/>
<accession>A0A3D8PWI8</accession>
<dbReference type="OrthoDB" id="9795390at2"/>
<keyword evidence="2" id="KW-0812">Transmembrane</keyword>
<keyword evidence="2" id="KW-0472">Membrane</keyword>
<feature type="transmembrane region" description="Helical" evidence="2">
    <location>
        <begin position="486"/>
        <end position="507"/>
    </location>
</feature>
<feature type="transmembrane region" description="Helical" evidence="2">
    <location>
        <begin position="397"/>
        <end position="415"/>
    </location>
</feature>
<dbReference type="PROSITE" id="PS50011">
    <property type="entry name" value="PROTEIN_KINASE_DOM"/>
    <property type="match status" value="1"/>
</dbReference>
<dbReference type="EMBL" id="PIOD01000005">
    <property type="protein sequence ID" value="RDW20496.1"/>
    <property type="molecule type" value="Genomic_DNA"/>
</dbReference>
<evidence type="ECO:0000313" key="5">
    <source>
        <dbReference type="Proteomes" id="UP000256520"/>
    </source>
</evidence>
<dbReference type="SUPFAM" id="SSF56112">
    <property type="entry name" value="Protein kinase-like (PK-like)"/>
    <property type="match status" value="1"/>
</dbReference>